<dbReference type="AlphaFoldDB" id="A0AAJ0DIU2"/>
<sequence>MAHRLSSIYQSLRKEKREIRLLTIRPATAHAASDSLVCDLDVVSLDHDPQYEALSYTWGTRANPASISLVGKNVSVTKNLFAALSTLRHSEDARIVWADAICINQDDPDERTDQVNIMGDIYRSASRVRVWLGDNRDGMAPLILSHGKDRSTHFSGIASDRLFDYLWSKELWWNRVWTTQEAVFAKEVVFYLGNRRLSLEDLRLFVVALEVRIISDKACCPSVRSGLDTAETYAGFRNAVFDLLRRREKIDEDNFDLLDLLDAYRFREASNLRDKVFAFTSVACKVPDGFVNYRLPLRDCLVHCAKKLILGTHGLQVLRKIKRARLEAHATGPKDANDTDARAAFLVPGLESKNK</sequence>
<evidence type="ECO:0000259" key="1">
    <source>
        <dbReference type="Pfam" id="PF06985"/>
    </source>
</evidence>
<protein>
    <recommendedName>
        <fullName evidence="1">Heterokaryon incompatibility domain-containing protein</fullName>
    </recommendedName>
</protein>
<reference evidence="2" key="1">
    <citation type="submission" date="2023-04" db="EMBL/GenBank/DDBJ databases">
        <title>Black Yeasts Isolated from many extreme environments.</title>
        <authorList>
            <person name="Coleine C."/>
            <person name="Stajich J.E."/>
            <person name="Selbmann L."/>
        </authorList>
    </citation>
    <scope>NUCLEOTIDE SEQUENCE</scope>
    <source>
        <strain evidence="2">CCFEE 5312</strain>
    </source>
</reference>
<dbReference type="EMBL" id="JAWDJX010000030">
    <property type="protein sequence ID" value="KAK3050743.1"/>
    <property type="molecule type" value="Genomic_DNA"/>
</dbReference>
<dbReference type="Proteomes" id="UP001271007">
    <property type="component" value="Unassembled WGS sequence"/>
</dbReference>
<organism evidence="2 3">
    <name type="scientific">Extremus antarcticus</name>
    <dbReference type="NCBI Taxonomy" id="702011"/>
    <lineage>
        <taxon>Eukaryota</taxon>
        <taxon>Fungi</taxon>
        <taxon>Dikarya</taxon>
        <taxon>Ascomycota</taxon>
        <taxon>Pezizomycotina</taxon>
        <taxon>Dothideomycetes</taxon>
        <taxon>Dothideomycetidae</taxon>
        <taxon>Mycosphaerellales</taxon>
        <taxon>Extremaceae</taxon>
        <taxon>Extremus</taxon>
    </lineage>
</organism>
<dbReference type="InterPro" id="IPR010730">
    <property type="entry name" value="HET"/>
</dbReference>
<dbReference type="InterPro" id="IPR052895">
    <property type="entry name" value="HetReg/Transcr_Mod"/>
</dbReference>
<comment type="caution">
    <text evidence="2">The sequence shown here is derived from an EMBL/GenBank/DDBJ whole genome shotgun (WGS) entry which is preliminary data.</text>
</comment>
<feature type="domain" description="Heterokaryon incompatibility" evidence="1">
    <location>
        <begin position="51"/>
        <end position="181"/>
    </location>
</feature>
<evidence type="ECO:0000313" key="2">
    <source>
        <dbReference type="EMBL" id="KAK3050743.1"/>
    </source>
</evidence>
<evidence type="ECO:0000313" key="3">
    <source>
        <dbReference type="Proteomes" id="UP001271007"/>
    </source>
</evidence>
<name>A0AAJ0DIU2_9PEZI</name>
<dbReference type="PANTHER" id="PTHR24148:SF73">
    <property type="entry name" value="HET DOMAIN PROTEIN (AFU_ORTHOLOGUE AFUA_8G01020)"/>
    <property type="match status" value="1"/>
</dbReference>
<keyword evidence="3" id="KW-1185">Reference proteome</keyword>
<proteinExistence type="predicted"/>
<dbReference type="PANTHER" id="PTHR24148">
    <property type="entry name" value="ANKYRIN REPEAT DOMAIN-CONTAINING PROTEIN 39 HOMOLOG-RELATED"/>
    <property type="match status" value="1"/>
</dbReference>
<dbReference type="Pfam" id="PF06985">
    <property type="entry name" value="HET"/>
    <property type="match status" value="1"/>
</dbReference>
<gene>
    <name evidence="2" type="ORF">LTR09_008109</name>
</gene>
<accession>A0AAJ0DIU2</accession>